<sequence length="230" mass="26939">MSTSQSTFQLTVHDFYKAYAKWLFNPDDESIFEKRAGLCDNLYGYMGYHYGEPAGMRGGGTYRYYNMRGSAYQHFEQQDTLLHQHFREAGLDTVFPFDTEGSYMRAAHNKTQHLNEKRCAFVFAHSHDNQSAMLGMFYRWLVNELDTGNIIRQRGICNYVDTWCSQEHIAYDANCAVTEELKQQFENTYANDLAPFNGNMRGFWAEQDRLALWDNPKRVEWVRAHAQLVQ</sequence>
<keyword evidence="2" id="KW-1185">Reference proteome</keyword>
<proteinExistence type="predicted"/>
<evidence type="ECO:0000313" key="2">
    <source>
        <dbReference type="Proteomes" id="UP000011151"/>
    </source>
</evidence>
<accession>L7TR07</accession>
<gene>
    <name evidence="1" type="ORF">RHEph02_gp009</name>
</gene>
<organism evidence="1 2">
    <name type="scientific">Rhizobium phage RHEph02</name>
    <dbReference type="NCBI Taxonomy" id="1220602"/>
    <lineage>
        <taxon>Viruses</taxon>
        <taxon>Duplodnaviria</taxon>
        <taxon>Heunggongvirae</taxon>
        <taxon>Uroviricota</taxon>
        <taxon>Caudoviricetes</taxon>
        <taxon>Autographivirales</taxon>
        <taxon>Dunnvirinae</taxon>
        <taxon>Cuernavacavirus</taxon>
        <taxon>Cuernavacavirus RHEph02</taxon>
    </lineage>
</organism>
<protein>
    <submittedName>
        <fullName evidence="1">Uncharacterized protein</fullName>
    </submittedName>
</protein>
<dbReference type="Proteomes" id="UP000011151">
    <property type="component" value="Segment"/>
</dbReference>
<dbReference type="EMBL" id="JX483874">
    <property type="protein sequence ID" value="AGC35576.1"/>
    <property type="molecule type" value="Genomic_DNA"/>
</dbReference>
<reference evidence="1 2" key="1">
    <citation type="journal article" date="2013" name="Appl. Environ. Microbiol.">
        <title>Narrow Host-Range Bacteriophages that Infect Rhizobium etli associate with Distinct Genomic Types.</title>
        <authorList>
            <person name="Santamaria R.I."/>
            <person name="Bustos P."/>
            <person name="Sepulveda-Robles O."/>
            <person name="Lozano L."/>
            <person name="Rodriguez C."/>
            <person name="Fernandez J.L."/>
            <person name="Juarez S."/>
            <person name="Kameyama L."/>
            <person name="Guarneros G."/>
            <person name="Davila G."/>
            <person name="Gonzalez V."/>
        </authorList>
    </citation>
    <scope>NUCLEOTIDE SEQUENCE [LARGE SCALE GENOMIC DNA]</scope>
</reference>
<name>L7TR07_9CAUD</name>
<evidence type="ECO:0000313" key="1">
    <source>
        <dbReference type="EMBL" id="AGC35576.1"/>
    </source>
</evidence>